<reference evidence="2" key="1">
    <citation type="submission" date="2021-08" db="EMBL/GenBank/DDBJ databases">
        <authorList>
            <person name="Misof B."/>
            <person name="Oliver O."/>
            <person name="Podsiadlowski L."/>
            <person name="Donath A."/>
            <person name="Peters R."/>
            <person name="Mayer C."/>
            <person name="Rust J."/>
            <person name="Gunkel S."/>
            <person name="Lesny P."/>
            <person name="Martin S."/>
            <person name="Oeyen J.P."/>
            <person name="Petersen M."/>
            <person name="Panagiotis P."/>
            <person name="Wilbrandt J."/>
            <person name="Tanja T."/>
        </authorList>
    </citation>
    <scope>NUCLEOTIDE SEQUENCE</scope>
    <source>
        <strain evidence="2">GBR_01_08_01A</strain>
        <tissue evidence="2">Thorax + abdomen</tissue>
    </source>
</reference>
<evidence type="ECO:0000313" key="2">
    <source>
        <dbReference type="EMBL" id="KAK2579040.1"/>
    </source>
</evidence>
<evidence type="ECO:0000259" key="1">
    <source>
        <dbReference type="Pfam" id="PF20700"/>
    </source>
</evidence>
<keyword evidence="3" id="KW-1185">Reference proteome</keyword>
<dbReference type="InterPro" id="IPR049012">
    <property type="entry name" value="Mutator_transp_dom"/>
</dbReference>
<proteinExistence type="predicted"/>
<evidence type="ECO:0000313" key="3">
    <source>
        <dbReference type="Proteomes" id="UP001258017"/>
    </source>
</evidence>
<feature type="domain" description="Mutator-like transposase" evidence="1">
    <location>
        <begin position="25"/>
        <end position="171"/>
    </location>
</feature>
<dbReference type="Proteomes" id="UP001258017">
    <property type="component" value="Unassembled WGS sequence"/>
</dbReference>
<dbReference type="AlphaFoldDB" id="A0AAD9RGH8"/>
<protein>
    <recommendedName>
        <fullName evidence="1">Mutator-like transposase domain-containing protein</fullName>
    </recommendedName>
</protein>
<reference evidence="2" key="2">
    <citation type="journal article" date="2023" name="Commun. Biol.">
        <title>Intrasexual cuticular hydrocarbon dimorphism in a wasp sheds light on hydrocarbon biosynthesis genes in Hymenoptera.</title>
        <authorList>
            <person name="Moris V.C."/>
            <person name="Podsiadlowski L."/>
            <person name="Martin S."/>
            <person name="Oeyen J.P."/>
            <person name="Donath A."/>
            <person name="Petersen M."/>
            <person name="Wilbrandt J."/>
            <person name="Misof B."/>
            <person name="Liedtke D."/>
            <person name="Thamm M."/>
            <person name="Scheiner R."/>
            <person name="Schmitt T."/>
            <person name="Niehuis O."/>
        </authorList>
    </citation>
    <scope>NUCLEOTIDE SEQUENCE</scope>
    <source>
        <strain evidence="2">GBR_01_08_01A</strain>
    </source>
</reference>
<dbReference type="EMBL" id="JAIFRP010000119">
    <property type="protein sequence ID" value="KAK2579040.1"/>
    <property type="molecule type" value="Genomic_DNA"/>
</dbReference>
<sequence>MFVSASTEKLSRPRDEEIIIDPSHGYRIIVFVSAFTVLSKLVICKECKKQIRFGETASYDLGFELLVQCKCGVNYINSSPVIDRAYEINRRILFVMRMLGVGEEGINLFCGLMDLCQGISNCLYYAALENIHTGAKAVFDLMTQKVLEEEKIKYAEHWNPMSEITISGDGT</sequence>
<organism evidence="2 3">
    <name type="scientific">Odynerus spinipes</name>
    <dbReference type="NCBI Taxonomy" id="1348599"/>
    <lineage>
        <taxon>Eukaryota</taxon>
        <taxon>Metazoa</taxon>
        <taxon>Ecdysozoa</taxon>
        <taxon>Arthropoda</taxon>
        <taxon>Hexapoda</taxon>
        <taxon>Insecta</taxon>
        <taxon>Pterygota</taxon>
        <taxon>Neoptera</taxon>
        <taxon>Endopterygota</taxon>
        <taxon>Hymenoptera</taxon>
        <taxon>Apocrita</taxon>
        <taxon>Aculeata</taxon>
        <taxon>Vespoidea</taxon>
        <taxon>Vespidae</taxon>
        <taxon>Eumeninae</taxon>
        <taxon>Odynerus</taxon>
    </lineage>
</organism>
<dbReference type="Pfam" id="PF20700">
    <property type="entry name" value="Mutator"/>
    <property type="match status" value="1"/>
</dbReference>
<accession>A0AAD9RGH8</accession>
<name>A0AAD9RGH8_9HYME</name>
<comment type="caution">
    <text evidence="2">The sequence shown here is derived from an EMBL/GenBank/DDBJ whole genome shotgun (WGS) entry which is preliminary data.</text>
</comment>
<gene>
    <name evidence="2" type="ORF">KPH14_002833</name>
</gene>